<reference evidence="6" key="2">
    <citation type="submission" date="2025-09" db="UniProtKB">
        <authorList>
            <consortium name="Ensembl"/>
        </authorList>
    </citation>
    <scope>IDENTIFICATION</scope>
</reference>
<comment type="caution">
    <text evidence="3">Lacks conserved residue(s) required for the propagation of feature annotation.</text>
</comment>
<organism evidence="6 7">
    <name type="scientific">Erpetoichthys calabaricus</name>
    <name type="common">Rope fish</name>
    <name type="synonym">Calamoichthys calabaricus</name>
    <dbReference type="NCBI Taxonomy" id="27687"/>
    <lineage>
        <taxon>Eukaryota</taxon>
        <taxon>Metazoa</taxon>
        <taxon>Chordata</taxon>
        <taxon>Craniata</taxon>
        <taxon>Vertebrata</taxon>
        <taxon>Euteleostomi</taxon>
        <taxon>Actinopterygii</taxon>
        <taxon>Polypteriformes</taxon>
        <taxon>Polypteridae</taxon>
        <taxon>Erpetoichthys</taxon>
    </lineage>
</organism>
<feature type="signal peptide" evidence="4">
    <location>
        <begin position="1"/>
        <end position="18"/>
    </location>
</feature>
<keyword evidence="7" id="KW-1185">Reference proteome</keyword>
<dbReference type="PANTHER" id="PTHR24251">
    <property type="entry name" value="OVOCHYMASE-RELATED"/>
    <property type="match status" value="1"/>
</dbReference>
<evidence type="ECO:0000256" key="2">
    <source>
        <dbReference type="ARBA" id="ARBA00023157"/>
    </source>
</evidence>
<dbReference type="InterPro" id="IPR000859">
    <property type="entry name" value="CUB_dom"/>
</dbReference>
<evidence type="ECO:0000313" key="7">
    <source>
        <dbReference type="Proteomes" id="UP000694620"/>
    </source>
</evidence>
<reference evidence="6" key="1">
    <citation type="submission" date="2025-08" db="UniProtKB">
        <authorList>
            <consortium name="Ensembl"/>
        </authorList>
    </citation>
    <scope>IDENTIFICATION</scope>
</reference>
<dbReference type="AlphaFoldDB" id="A0A8C4TM56"/>
<dbReference type="Ensembl" id="ENSECRT00000033335.1">
    <property type="protein sequence ID" value="ENSECRP00000032612.1"/>
    <property type="gene ID" value="ENSECRG00000021396.1"/>
</dbReference>
<evidence type="ECO:0000256" key="3">
    <source>
        <dbReference type="PROSITE-ProRule" id="PRU00059"/>
    </source>
</evidence>
<dbReference type="InterPro" id="IPR035914">
    <property type="entry name" value="Sperma_CUB_dom_sf"/>
</dbReference>
<dbReference type="GeneTree" id="ENSGT00940000155299"/>
<proteinExistence type="predicted"/>
<name>A0A8C4TM56_ERPCA</name>
<evidence type="ECO:0000256" key="1">
    <source>
        <dbReference type="ARBA" id="ARBA00022737"/>
    </source>
</evidence>
<dbReference type="Gene3D" id="2.60.120.290">
    <property type="entry name" value="Spermadhesin, CUB domain"/>
    <property type="match status" value="1"/>
</dbReference>
<accession>A0A8C4TM56</accession>
<dbReference type="PROSITE" id="PS01180">
    <property type="entry name" value="CUB"/>
    <property type="match status" value="1"/>
</dbReference>
<feature type="domain" description="CUB" evidence="5">
    <location>
        <begin position="8"/>
        <end position="97"/>
    </location>
</feature>
<evidence type="ECO:0000259" key="5">
    <source>
        <dbReference type="PROSITE" id="PS01180"/>
    </source>
</evidence>
<dbReference type="Pfam" id="PF00431">
    <property type="entry name" value="CUB"/>
    <property type="match status" value="1"/>
</dbReference>
<keyword evidence="4" id="KW-0732">Signal</keyword>
<dbReference type="SMART" id="SM00042">
    <property type="entry name" value="CUB"/>
    <property type="match status" value="1"/>
</dbReference>
<protein>
    <recommendedName>
        <fullName evidence="5">CUB domain-containing protein</fullName>
    </recommendedName>
</protein>
<feature type="chain" id="PRO_5034968099" description="CUB domain-containing protein" evidence="4">
    <location>
        <begin position="19"/>
        <end position="97"/>
    </location>
</feature>
<sequence length="97" mass="10808">QLSHVFLCLLCLTGPQGSFNSPGFPNKYPDNKECIWHIQTAAQSHRVLLTFNEFEIENHNACNYDYLAVSCSGSSATVVRSVAHSLFPFSFHVSSSR</sequence>
<evidence type="ECO:0000256" key="4">
    <source>
        <dbReference type="SAM" id="SignalP"/>
    </source>
</evidence>
<dbReference type="Proteomes" id="UP000694620">
    <property type="component" value="Unassembled WGS sequence"/>
</dbReference>
<keyword evidence="2" id="KW-1015">Disulfide bond</keyword>
<keyword evidence="1" id="KW-0677">Repeat</keyword>
<dbReference type="CDD" id="cd00041">
    <property type="entry name" value="CUB"/>
    <property type="match status" value="1"/>
</dbReference>
<dbReference type="SUPFAM" id="SSF49854">
    <property type="entry name" value="Spermadhesin, CUB domain"/>
    <property type="match status" value="1"/>
</dbReference>
<dbReference type="PANTHER" id="PTHR24251:SF30">
    <property type="entry name" value="MEMBRANE FRIZZLED-RELATED PROTEIN"/>
    <property type="match status" value="1"/>
</dbReference>
<evidence type="ECO:0000313" key="6">
    <source>
        <dbReference type="Ensembl" id="ENSECRP00000032612.1"/>
    </source>
</evidence>